<comment type="caution">
    <text evidence="1">The sequence shown here is derived from an EMBL/GenBank/DDBJ whole genome shotgun (WGS) entry which is preliminary data.</text>
</comment>
<reference evidence="1" key="2">
    <citation type="submission" date="2023-05" db="EMBL/GenBank/DDBJ databases">
        <authorList>
            <consortium name="Lawrence Berkeley National Laboratory"/>
            <person name="Steindorff A."/>
            <person name="Hensen N."/>
            <person name="Bonometti L."/>
            <person name="Westerberg I."/>
            <person name="Brannstrom I.O."/>
            <person name="Guillou S."/>
            <person name="Cros-Aarteil S."/>
            <person name="Calhoun S."/>
            <person name="Haridas S."/>
            <person name="Kuo A."/>
            <person name="Mondo S."/>
            <person name="Pangilinan J."/>
            <person name="Riley R."/>
            <person name="Labutti K."/>
            <person name="Andreopoulos B."/>
            <person name="Lipzen A."/>
            <person name="Chen C."/>
            <person name="Yanf M."/>
            <person name="Daum C."/>
            <person name="Ng V."/>
            <person name="Clum A."/>
            <person name="Ohm R."/>
            <person name="Martin F."/>
            <person name="Silar P."/>
            <person name="Natvig D."/>
            <person name="Lalanne C."/>
            <person name="Gautier V."/>
            <person name="Ament-Velasquez S.L."/>
            <person name="Kruys A."/>
            <person name="Hutchinson M.I."/>
            <person name="Powell A.J."/>
            <person name="Barry K."/>
            <person name="Miller A.N."/>
            <person name="Grigoriev I.V."/>
            <person name="Debuchy R."/>
            <person name="Gladieux P."/>
            <person name="Thoren M.H."/>
            <person name="Johannesson H."/>
        </authorList>
    </citation>
    <scope>NUCLEOTIDE SEQUENCE</scope>
    <source>
        <strain evidence="1">CBS 731.68</strain>
    </source>
</reference>
<keyword evidence="2" id="KW-1185">Reference proteome</keyword>
<gene>
    <name evidence="1" type="ORF">N657DRAFT_667179</name>
</gene>
<proteinExistence type="predicted"/>
<dbReference type="EMBL" id="MU853268">
    <property type="protein sequence ID" value="KAK4118426.1"/>
    <property type="molecule type" value="Genomic_DNA"/>
</dbReference>
<dbReference type="GeneID" id="87832145"/>
<reference evidence="1" key="1">
    <citation type="journal article" date="2023" name="Mol. Phylogenet. Evol.">
        <title>Genome-scale phylogeny and comparative genomics of the fungal order Sordariales.</title>
        <authorList>
            <person name="Hensen N."/>
            <person name="Bonometti L."/>
            <person name="Westerberg I."/>
            <person name="Brannstrom I.O."/>
            <person name="Guillou S."/>
            <person name="Cros-Aarteil S."/>
            <person name="Calhoun S."/>
            <person name="Haridas S."/>
            <person name="Kuo A."/>
            <person name="Mondo S."/>
            <person name="Pangilinan J."/>
            <person name="Riley R."/>
            <person name="LaButti K."/>
            <person name="Andreopoulos B."/>
            <person name="Lipzen A."/>
            <person name="Chen C."/>
            <person name="Yan M."/>
            <person name="Daum C."/>
            <person name="Ng V."/>
            <person name="Clum A."/>
            <person name="Steindorff A."/>
            <person name="Ohm R.A."/>
            <person name="Martin F."/>
            <person name="Silar P."/>
            <person name="Natvig D.O."/>
            <person name="Lalanne C."/>
            <person name="Gautier V."/>
            <person name="Ament-Velasquez S.L."/>
            <person name="Kruys A."/>
            <person name="Hutchinson M.I."/>
            <person name="Powell A.J."/>
            <person name="Barry K."/>
            <person name="Miller A.N."/>
            <person name="Grigoriev I.V."/>
            <person name="Debuchy R."/>
            <person name="Gladieux P."/>
            <person name="Hiltunen Thoren M."/>
            <person name="Johannesson H."/>
        </authorList>
    </citation>
    <scope>NUCLEOTIDE SEQUENCE</scope>
    <source>
        <strain evidence="1">CBS 731.68</strain>
    </source>
</reference>
<name>A0AAN6TQT0_9PEZI</name>
<accession>A0AAN6TQT0</accession>
<dbReference type="AlphaFoldDB" id="A0AAN6TQT0"/>
<evidence type="ECO:0000313" key="2">
    <source>
        <dbReference type="Proteomes" id="UP001302602"/>
    </source>
</evidence>
<dbReference type="RefSeq" id="XP_062642199.1">
    <property type="nucleotide sequence ID" value="XM_062795376.1"/>
</dbReference>
<evidence type="ECO:0000313" key="1">
    <source>
        <dbReference type="EMBL" id="KAK4118426.1"/>
    </source>
</evidence>
<evidence type="ECO:0008006" key="3">
    <source>
        <dbReference type="Google" id="ProtNLM"/>
    </source>
</evidence>
<dbReference type="PANTHER" id="PTHR42085">
    <property type="entry name" value="F-BOX DOMAIN-CONTAINING PROTEIN"/>
    <property type="match status" value="1"/>
</dbReference>
<sequence length="603" mass="69226">MASSPGTAWPVTSPSSLLLGLPSHIRHRIYRHLGLTPWGSTPHRFFLHAGQLRLRRGQDFYESRFVPDPDSFHGLLLSCRAIHAEASALLYSKNQFILDYHRPHAEYGHDTTLCPLHTLHALTAPSLRCLSNLKIVLNQASCHHLTRHGYDIACCLEDGMNSKYWGIIWCEEKHQGRLNGHTHQLPLLTPDPRRYEDDPLGTAHAVLTEWQSTAHLLSNVAPGRLTFSLVCDIDPQHAQALEIANAILAPIHQLPPLHLRECHIRLAKHKHRQLEQLARDAISHACGIPTQPLQLPPTPKATDITLLTLPRELRLRILEHTDLVTPRRQVLWSRQDRAYAIYHFRTDPDDSPDHGYCNQFSDCFRNGSAYESVGCFCRRRHAAFSSTCKCWTPPGADPFLICRTLHHDAQFVFFSCNRFIIHDYKPSPPWVVPLLERHEHYAPDPIPTTPTPTTVSRPPKLVFPPYRASTWPGTHHPAMQDWASTVSWLRDKLNLPGLTVRLVVAEMDDGPESYYRHITIEEGATVMGAYMDLARPLRELTDAGLGRFHADLPYPHREWAYREKDKIKKQVEEFVMRERYRQLYANGREEPAQSDWCWRFYGQ</sequence>
<organism evidence="1 2">
    <name type="scientific">Parathielavia appendiculata</name>
    <dbReference type="NCBI Taxonomy" id="2587402"/>
    <lineage>
        <taxon>Eukaryota</taxon>
        <taxon>Fungi</taxon>
        <taxon>Dikarya</taxon>
        <taxon>Ascomycota</taxon>
        <taxon>Pezizomycotina</taxon>
        <taxon>Sordariomycetes</taxon>
        <taxon>Sordariomycetidae</taxon>
        <taxon>Sordariales</taxon>
        <taxon>Chaetomiaceae</taxon>
        <taxon>Parathielavia</taxon>
    </lineage>
</organism>
<dbReference type="InterPro" id="IPR038883">
    <property type="entry name" value="AN11006-like"/>
</dbReference>
<dbReference type="Proteomes" id="UP001302602">
    <property type="component" value="Unassembled WGS sequence"/>
</dbReference>
<dbReference type="PANTHER" id="PTHR42085:SF2">
    <property type="entry name" value="F-BOX DOMAIN-CONTAINING PROTEIN"/>
    <property type="match status" value="1"/>
</dbReference>
<protein>
    <recommendedName>
        <fullName evidence="3">F-box domain-containing protein</fullName>
    </recommendedName>
</protein>